<evidence type="ECO:0000313" key="7">
    <source>
        <dbReference type="EMBL" id="CUK10533.1"/>
    </source>
</evidence>
<evidence type="ECO:0000256" key="1">
    <source>
        <dbReference type="ARBA" id="ARBA00000985"/>
    </source>
</evidence>
<feature type="domain" description="Fumarate lyase N-terminal" evidence="6">
    <location>
        <begin position="45"/>
        <end position="300"/>
    </location>
</feature>
<dbReference type="Gene3D" id="1.10.275.10">
    <property type="entry name" value="Fumarase/aspartase (N-terminal domain)"/>
    <property type="match status" value="1"/>
</dbReference>
<dbReference type="GO" id="GO:0005829">
    <property type="term" value="C:cytosol"/>
    <property type="evidence" value="ECO:0007669"/>
    <property type="project" value="TreeGrafter"/>
</dbReference>
<evidence type="ECO:0000256" key="5">
    <source>
        <dbReference type="ARBA" id="ARBA00023239"/>
    </source>
</evidence>
<dbReference type="EC" id="4.3.2.1" evidence="3"/>
<dbReference type="Proteomes" id="UP000051870">
    <property type="component" value="Unassembled WGS sequence"/>
</dbReference>
<dbReference type="PANTHER" id="PTHR43814:SF1">
    <property type="entry name" value="ARGININOSUCCINATE LYASE"/>
    <property type="match status" value="1"/>
</dbReference>
<dbReference type="Gene3D" id="1.10.40.30">
    <property type="entry name" value="Fumarase/aspartase (C-terminal domain)"/>
    <property type="match status" value="1"/>
</dbReference>
<dbReference type="InterPro" id="IPR024083">
    <property type="entry name" value="Fumarase/histidase_N"/>
</dbReference>
<keyword evidence="4" id="KW-0055">Arginine biosynthesis</keyword>
<reference evidence="8" key="1">
    <citation type="submission" date="2015-09" db="EMBL/GenBank/DDBJ databases">
        <authorList>
            <person name="Rodrigo-Torres Lidia"/>
            <person name="Arahal R.David."/>
        </authorList>
    </citation>
    <scope>NUCLEOTIDE SEQUENCE [LARGE SCALE GENOMIC DNA]</scope>
    <source>
        <strain evidence="8">CECT 7735</strain>
    </source>
</reference>
<dbReference type="AlphaFoldDB" id="A0A0P1IFR0"/>
<keyword evidence="8" id="KW-1185">Reference proteome</keyword>
<dbReference type="InterPro" id="IPR022761">
    <property type="entry name" value="Fumarate_lyase_N"/>
</dbReference>
<evidence type="ECO:0000256" key="4">
    <source>
        <dbReference type="ARBA" id="ARBA00022571"/>
    </source>
</evidence>
<accession>A0A0P1IFR0</accession>
<evidence type="ECO:0000259" key="6">
    <source>
        <dbReference type="Pfam" id="PF00206"/>
    </source>
</evidence>
<gene>
    <name evidence="7" type="primary">argH</name>
    <name evidence="7" type="ORF">PH7735_03458</name>
</gene>
<dbReference type="InterPro" id="IPR008948">
    <property type="entry name" value="L-Aspartase-like"/>
</dbReference>
<name>A0A0P1IFR0_9RHOB</name>
<dbReference type="InterPro" id="IPR009049">
    <property type="entry name" value="Argininosuccinate_lyase"/>
</dbReference>
<evidence type="ECO:0000256" key="3">
    <source>
        <dbReference type="ARBA" id="ARBA00012338"/>
    </source>
</evidence>
<comment type="pathway">
    <text evidence="2">Amino-acid biosynthesis; L-arginine biosynthesis; L-arginine from L-ornithine and carbamoyl phosphate: step 3/3.</text>
</comment>
<dbReference type="PRINTS" id="PR00149">
    <property type="entry name" value="FUMRATELYASE"/>
</dbReference>
<dbReference type="GeneID" id="83882436"/>
<evidence type="ECO:0000256" key="2">
    <source>
        <dbReference type="ARBA" id="ARBA00004941"/>
    </source>
</evidence>
<keyword evidence="4" id="KW-0028">Amino-acid biosynthesis</keyword>
<sequence length="491" mass="52063">MKNTGRIATLLHPEARRIVFNDSLHAAAKENLPHYAEMDRAQAVMLAETGYLHTDFAMKIIRQLDELEVTDFRSIAAHPAPRGEYLAYEDALRELLGNTVSNLHLGRSRNDLSATLLKLKLRKPFRALASEVIQLVETLIDKARDNLETPLPLHTHRQPAVPSTLAHHCAGFATCLLRDLDAILALAPSLNTSCLGAGCGGGTTIAIRPKRTAELLGFATPVGNSIDAVASRDLVLRLLSALSILSNNLGRISETLLGWLGDAGLASLPDALVGSSSAMPHKRNAFLLEQVQGKSGVVTGVLMSALCASQASPFTNCVAVGTEASGQVWHGVETTRQALVLTRLCIDGLEVNQDAAFAMMMDRYVNAMEAANKLVEAGANDFRSAHAEIGQLVTQAEAVPKTELLSTRKAANLPVLERARADLTPSAIILAASHGGGPAPDAVTATLDALTAALTGCGKQVSALSTGWDHAQKQLSEAIAKLNIHASSQHA</sequence>
<dbReference type="GO" id="GO:0042450">
    <property type="term" value="P:L-arginine biosynthetic process via ornithine"/>
    <property type="evidence" value="ECO:0007669"/>
    <property type="project" value="InterPro"/>
</dbReference>
<comment type="catalytic activity">
    <reaction evidence="1">
        <text>2-(N(omega)-L-arginino)succinate = fumarate + L-arginine</text>
        <dbReference type="Rhea" id="RHEA:24020"/>
        <dbReference type="ChEBI" id="CHEBI:29806"/>
        <dbReference type="ChEBI" id="CHEBI:32682"/>
        <dbReference type="ChEBI" id="CHEBI:57472"/>
        <dbReference type="EC" id="4.3.2.1"/>
    </reaction>
</comment>
<evidence type="ECO:0000313" key="8">
    <source>
        <dbReference type="Proteomes" id="UP000051870"/>
    </source>
</evidence>
<organism evidence="7 8">
    <name type="scientific">Shimia thalassica</name>
    <dbReference type="NCBI Taxonomy" id="1715693"/>
    <lineage>
        <taxon>Bacteria</taxon>
        <taxon>Pseudomonadati</taxon>
        <taxon>Pseudomonadota</taxon>
        <taxon>Alphaproteobacteria</taxon>
        <taxon>Rhodobacterales</taxon>
        <taxon>Roseobacteraceae</taxon>
    </lineage>
</organism>
<dbReference type="UniPathway" id="UPA00068">
    <property type="reaction ID" value="UER00114"/>
</dbReference>
<dbReference type="Gene3D" id="1.20.200.10">
    <property type="entry name" value="Fumarase/aspartase (Central domain)"/>
    <property type="match status" value="1"/>
</dbReference>
<dbReference type="EMBL" id="CYTW01000005">
    <property type="protein sequence ID" value="CUK10533.1"/>
    <property type="molecule type" value="Genomic_DNA"/>
</dbReference>
<protein>
    <recommendedName>
        <fullName evidence="3">argininosuccinate lyase</fullName>
        <ecNumber evidence="3">4.3.2.1</ecNumber>
    </recommendedName>
</protein>
<dbReference type="RefSeq" id="WP_058312632.1">
    <property type="nucleotide sequence ID" value="NZ_CYTW01000005.1"/>
</dbReference>
<proteinExistence type="predicted"/>
<dbReference type="Pfam" id="PF00206">
    <property type="entry name" value="Lyase_1"/>
    <property type="match status" value="1"/>
</dbReference>
<dbReference type="PRINTS" id="PR00145">
    <property type="entry name" value="ARGSUCLYASE"/>
</dbReference>
<keyword evidence="5 7" id="KW-0456">Lyase</keyword>
<dbReference type="SUPFAM" id="SSF48557">
    <property type="entry name" value="L-aspartase-like"/>
    <property type="match status" value="1"/>
</dbReference>
<dbReference type="PANTHER" id="PTHR43814">
    <property type="entry name" value="ARGININOSUCCINATE LYASE"/>
    <property type="match status" value="1"/>
</dbReference>
<dbReference type="InterPro" id="IPR000362">
    <property type="entry name" value="Fumarate_lyase_fam"/>
</dbReference>
<dbReference type="GO" id="GO:0004056">
    <property type="term" value="F:argininosuccinate lyase activity"/>
    <property type="evidence" value="ECO:0007669"/>
    <property type="project" value="UniProtKB-EC"/>
</dbReference>
<dbReference type="STRING" id="1715693.PH7735_03458"/>